<dbReference type="AlphaFoldDB" id="A0AAV9H9U3"/>
<evidence type="ECO:0000259" key="2">
    <source>
        <dbReference type="Pfam" id="PF21762"/>
    </source>
</evidence>
<dbReference type="GO" id="GO:0003676">
    <property type="term" value="F:nucleic acid binding"/>
    <property type="evidence" value="ECO:0007669"/>
    <property type="project" value="InterPro"/>
</dbReference>
<dbReference type="Gene3D" id="3.30.420.10">
    <property type="entry name" value="Ribonuclease H-like superfamily/Ribonuclease H"/>
    <property type="match status" value="1"/>
</dbReference>
<sequence>MDPNLQALLVELTGQPDLLKDMENLSSSSSEWENPNHSPATAGDNSWGPSTHINDDDDGPNETGSADMVFGSKDVDDEEETSKAFRVGKALPRHIPLKLSYVGSTETGLKCGDASKEGERFCPWKLVISYCDCFVGKVNGEKARRFFTLEGLHENRVWDLYYVHRPDAPNSDPYLFVPTDQFEHLLESINKRLGIALSIPGGTNSKKFEQTFGFSGTPRPRFLGRSTSVEVFRDLTEEYPPYHLEDNLENATHLGREFFLDQLLSIANMGGKKKKNSETARLKRIKTRRGWGQSMKRVQRYLGLRKAKHATNTSQATGNDIQALDLDRPLDMKPEGPVRFVAIDIEAYEHNQDLITEVGVAILDADKLVGVAPGDNGKNWHSLIEARHFRVKENTWAVNRDYVHGCPDFFSFGNSEKVPVVEIPALLQQIIDEAEAKPGDITVGGRRPVVLVFHESSADTKYLRTLGYRLFNAPNVIEVVDTRELNSFNTRDQGSSALERVLRRLVIYTEYLHNAGNDAVYTLQALISLAVERRLYSLACQTGEETKTHIPFSELTKGEGWSSGGEDSDGGEAVAPIPDYEDVAYYSNEDAGGW</sequence>
<protein>
    <submittedName>
        <fullName evidence="3">Good for full DBP5 activity protein 2</fullName>
    </submittedName>
</protein>
<feature type="region of interest" description="Disordered" evidence="1">
    <location>
        <begin position="13"/>
        <end position="77"/>
    </location>
</feature>
<evidence type="ECO:0000256" key="1">
    <source>
        <dbReference type="SAM" id="MobiDB-lite"/>
    </source>
</evidence>
<dbReference type="InterPro" id="IPR040151">
    <property type="entry name" value="Gfd2/YDR514C-like"/>
</dbReference>
<gene>
    <name evidence="3" type="ORF">QBC34DRAFT_315217</name>
</gene>
<dbReference type="Proteomes" id="UP001321760">
    <property type="component" value="Unassembled WGS sequence"/>
</dbReference>
<dbReference type="InterPro" id="IPR048519">
    <property type="entry name" value="Gfd2/YDR514C-like_C"/>
</dbReference>
<dbReference type="SUPFAM" id="SSF53098">
    <property type="entry name" value="Ribonuclease H-like"/>
    <property type="match status" value="1"/>
</dbReference>
<evidence type="ECO:0000313" key="3">
    <source>
        <dbReference type="EMBL" id="KAK4456283.1"/>
    </source>
</evidence>
<dbReference type="Pfam" id="PF21762">
    <property type="entry name" value="DEDDh_C"/>
    <property type="match status" value="1"/>
</dbReference>
<feature type="region of interest" description="Disordered" evidence="1">
    <location>
        <begin position="555"/>
        <end position="577"/>
    </location>
</feature>
<dbReference type="PANTHER" id="PTHR28083:SF1">
    <property type="entry name" value="GOOD FOR FULL DBP5 ACTIVITY PROTEIN 2"/>
    <property type="match status" value="1"/>
</dbReference>
<reference evidence="3" key="2">
    <citation type="submission" date="2023-05" db="EMBL/GenBank/DDBJ databases">
        <authorList>
            <consortium name="Lawrence Berkeley National Laboratory"/>
            <person name="Steindorff A."/>
            <person name="Hensen N."/>
            <person name="Bonometti L."/>
            <person name="Westerberg I."/>
            <person name="Brannstrom I.O."/>
            <person name="Guillou S."/>
            <person name="Cros-Aarteil S."/>
            <person name="Calhoun S."/>
            <person name="Haridas S."/>
            <person name="Kuo A."/>
            <person name="Mondo S."/>
            <person name="Pangilinan J."/>
            <person name="Riley R."/>
            <person name="Labutti K."/>
            <person name="Andreopoulos B."/>
            <person name="Lipzen A."/>
            <person name="Chen C."/>
            <person name="Yanf M."/>
            <person name="Daum C."/>
            <person name="Ng V."/>
            <person name="Clum A."/>
            <person name="Ohm R."/>
            <person name="Martin F."/>
            <person name="Silar P."/>
            <person name="Natvig D."/>
            <person name="Lalanne C."/>
            <person name="Gautier V."/>
            <person name="Ament-Velasquez S.L."/>
            <person name="Kruys A."/>
            <person name="Hutchinson M.I."/>
            <person name="Powell A.J."/>
            <person name="Barry K."/>
            <person name="Miller A.N."/>
            <person name="Grigoriev I.V."/>
            <person name="Debuchy R."/>
            <person name="Gladieux P."/>
            <person name="Thoren M.H."/>
            <person name="Johannesson H."/>
        </authorList>
    </citation>
    <scope>NUCLEOTIDE SEQUENCE</scope>
    <source>
        <strain evidence="3">PSN243</strain>
    </source>
</reference>
<dbReference type="InterPro" id="IPR012337">
    <property type="entry name" value="RNaseH-like_sf"/>
</dbReference>
<dbReference type="InterPro" id="IPR036397">
    <property type="entry name" value="RNaseH_sf"/>
</dbReference>
<name>A0AAV9H9U3_9PEZI</name>
<evidence type="ECO:0000313" key="4">
    <source>
        <dbReference type="Proteomes" id="UP001321760"/>
    </source>
</evidence>
<dbReference type="PANTHER" id="PTHR28083">
    <property type="entry name" value="GOOD FOR FULL DBP5 ACTIVITY PROTEIN 2"/>
    <property type="match status" value="1"/>
</dbReference>
<dbReference type="GO" id="GO:0005634">
    <property type="term" value="C:nucleus"/>
    <property type="evidence" value="ECO:0007669"/>
    <property type="project" value="TreeGrafter"/>
</dbReference>
<feature type="domain" description="Gfd2/YDR514C-like C-terminal" evidence="2">
    <location>
        <begin position="340"/>
        <end position="528"/>
    </location>
</feature>
<proteinExistence type="predicted"/>
<keyword evidence="4" id="KW-1185">Reference proteome</keyword>
<organism evidence="3 4">
    <name type="scientific">Podospora aff. communis PSN243</name>
    <dbReference type="NCBI Taxonomy" id="3040156"/>
    <lineage>
        <taxon>Eukaryota</taxon>
        <taxon>Fungi</taxon>
        <taxon>Dikarya</taxon>
        <taxon>Ascomycota</taxon>
        <taxon>Pezizomycotina</taxon>
        <taxon>Sordariomycetes</taxon>
        <taxon>Sordariomycetidae</taxon>
        <taxon>Sordariales</taxon>
        <taxon>Podosporaceae</taxon>
        <taxon>Podospora</taxon>
    </lineage>
</organism>
<reference evidence="3" key="1">
    <citation type="journal article" date="2023" name="Mol. Phylogenet. Evol.">
        <title>Genome-scale phylogeny and comparative genomics of the fungal order Sordariales.</title>
        <authorList>
            <person name="Hensen N."/>
            <person name="Bonometti L."/>
            <person name="Westerberg I."/>
            <person name="Brannstrom I.O."/>
            <person name="Guillou S."/>
            <person name="Cros-Aarteil S."/>
            <person name="Calhoun S."/>
            <person name="Haridas S."/>
            <person name="Kuo A."/>
            <person name="Mondo S."/>
            <person name="Pangilinan J."/>
            <person name="Riley R."/>
            <person name="LaButti K."/>
            <person name="Andreopoulos B."/>
            <person name="Lipzen A."/>
            <person name="Chen C."/>
            <person name="Yan M."/>
            <person name="Daum C."/>
            <person name="Ng V."/>
            <person name="Clum A."/>
            <person name="Steindorff A."/>
            <person name="Ohm R.A."/>
            <person name="Martin F."/>
            <person name="Silar P."/>
            <person name="Natvig D.O."/>
            <person name="Lalanne C."/>
            <person name="Gautier V."/>
            <person name="Ament-Velasquez S.L."/>
            <person name="Kruys A."/>
            <person name="Hutchinson M.I."/>
            <person name="Powell A.J."/>
            <person name="Barry K."/>
            <person name="Miller A.N."/>
            <person name="Grigoriev I.V."/>
            <person name="Debuchy R."/>
            <person name="Gladieux P."/>
            <person name="Hiltunen Thoren M."/>
            <person name="Johannesson H."/>
        </authorList>
    </citation>
    <scope>NUCLEOTIDE SEQUENCE</scope>
    <source>
        <strain evidence="3">PSN243</strain>
    </source>
</reference>
<comment type="caution">
    <text evidence="3">The sequence shown here is derived from an EMBL/GenBank/DDBJ whole genome shotgun (WGS) entry which is preliminary data.</text>
</comment>
<feature type="compositionally biased region" description="Polar residues" evidence="1">
    <location>
        <begin position="31"/>
        <end position="52"/>
    </location>
</feature>
<dbReference type="EMBL" id="MU865913">
    <property type="protein sequence ID" value="KAK4456283.1"/>
    <property type="molecule type" value="Genomic_DNA"/>
</dbReference>
<accession>A0AAV9H9U3</accession>